<evidence type="ECO:0000313" key="2">
    <source>
        <dbReference type="Proteomes" id="UP000887013"/>
    </source>
</evidence>
<name>A0A8X6Q1M0_NEPPI</name>
<accession>A0A8X6Q1M0</accession>
<protein>
    <submittedName>
        <fullName evidence="1">Uncharacterized protein</fullName>
    </submittedName>
</protein>
<dbReference type="Proteomes" id="UP000887013">
    <property type="component" value="Unassembled WGS sequence"/>
</dbReference>
<keyword evidence="2" id="KW-1185">Reference proteome</keyword>
<reference evidence="1" key="1">
    <citation type="submission" date="2020-08" db="EMBL/GenBank/DDBJ databases">
        <title>Multicomponent nature underlies the extraordinary mechanical properties of spider dragline silk.</title>
        <authorList>
            <person name="Kono N."/>
            <person name="Nakamura H."/>
            <person name="Mori M."/>
            <person name="Yoshida Y."/>
            <person name="Ohtoshi R."/>
            <person name="Malay A.D."/>
            <person name="Moran D.A.P."/>
            <person name="Tomita M."/>
            <person name="Numata K."/>
            <person name="Arakawa K."/>
        </authorList>
    </citation>
    <scope>NUCLEOTIDE SEQUENCE</scope>
</reference>
<evidence type="ECO:0000313" key="1">
    <source>
        <dbReference type="EMBL" id="GFT95990.1"/>
    </source>
</evidence>
<dbReference type="EMBL" id="BMAW01075283">
    <property type="protein sequence ID" value="GFT95990.1"/>
    <property type="molecule type" value="Genomic_DNA"/>
</dbReference>
<sequence>MDDVDHLSSTQKLMISSISRTTIRPLSVIRKSPPQKRHLVCFNILFPALHPRGSPSGNTTPLHHKSQVFTPLSGNGDLAIRLCQEVSLWNINISFGDPFTSTPSIQLFKGEIKQFILIPSSPRKVYLID</sequence>
<comment type="caution">
    <text evidence="1">The sequence shown here is derived from an EMBL/GenBank/DDBJ whole genome shotgun (WGS) entry which is preliminary data.</text>
</comment>
<organism evidence="1 2">
    <name type="scientific">Nephila pilipes</name>
    <name type="common">Giant wood spider</name>
    <name type="synonym">Nephila maculata</name>
    <dbReference type="NCBI Taxonomy" id="299642"/>
    <lineage>
        <taxon>Eukaryota</taxon>
        <taxon>Metazoa</taxon>
        <taxon>Ecdysozoa</taxon>
        <taxon>Arthropoda</taxon>
        <taxon>Chelicerata</taxon>
        <taxon>Arachnida</taxon>
        <taxon>Araneae</taxon>
        <taxon>Araneomorphae</taxon>
        <taxon>Entelegynae</taxon>
        <taxon>Araneoidea</taxon>
        <taxon>Nephilidae</taxon>
        <taxon>Nephila</taxon>
    </lineage>
</organism>
<dbReference type="AlphaFoldDB" id="A0A8X6Q1M0"/>
<gene>
    <name evidence="1" type="ORF">NPIL_523321</name>
</gene>
<proteinExistence type="predicted"/>